<sequence length="772" mass="88880">MDITYDSWKIRETNYEVWRNLQAETIFSLGNGYMGMRGSFEEGYFGPPDNSFNATYINGFYDEYKISYPEDGYGFARRGQAMLNVPDAKIIEPVINGCEFNMFSGRVHSYQRILDMRNGFLERKVLWESPNGDMVEIDIKRLISFKRHHVAVVSCTVKPLNGDMEIEFISKIDGAMGNTEVSDDMRVGSGLKGRTMSTVGHGIWKDGGWIEQKTTNSGLYLLCGAKHETNFEADMEGCFYLDVLEHRFTAKIKKGEEFTIVKYITCYTSMDATEENLKGLAEKELKQSMEDGLAVIEKEQRQFLDEFWKRSDIMIEGDDAIQQGIRFCMFSLLQSLGRDGKTNIAAKGLTGEGYGGHYFWDSDIYIFPFFLYTNPDYAKLILKFRYNLLDAARERATELGHKGALYPWRTITGPECSAYFPAGTAQYHIDADITYAIKSYVMATGDRQFLIDMGAEIIFETARFWMSIGDFIPAKGGKFCINCVTGPDEYTALVDNNAYTNYMAKMNFEYAVSVAKWLMEEKPEEYRTLKEKIRISEDEIILWEKAACDMYLPNDESGIIPQDDGFLYKKRVEVNKIKDELPLLLHRHYLDIYRYQLCKQPDVLLMMFLLSEYFKGEDIKKNYDFYAPITTHDSSLSPSIFSIMARESGYFDEAYDFLKNSVRMDLDDVNGNTKDGIHAANMGGAWMALTMGAGGFRVYEDGVHFKPVLYKDWSRLCFKVRYRERSIMVDINRNIVKYTLIDGNPLTVYHYDEKLLLKPAEDIVKEYKDVKV</sequence>
<comment type="similarity">
    <text evidence="1">Belongs to the glycosyl hydrolase 65 family.</text>
</comment>
<organism evidence="9 10">
    <name type="scientific">Calorimonas adulescens</name>
    <dbReference type="NCBI Taxonomy" id="2606906"/>
    <lineage>
        <taxon>Bacteria</taxon>
        <taxon>Bacillati</taxon>
        <taxon>Bacillota</taxon>
        <taxon>Clostridia</taxon>
        <taxon>Thermoanaerobacterales</taxon>
        <taxon>Thermoanaerobacteraceae</taxon>
        <taxon>Calorimonas</taxon>
    </lineage>
</organism>
<evidence type="ECO:0000256" key="4">
    <source>
        <dbReference type="PIRSR" id="PIRSR036289-50"/>
    </source>
</evidence>
<dbReference type="SUPFAM" id="SSF74650">
    <property type="entry name" value="Galactose mutarotase-like"/>
    <property type="match status" value="1"/>
</dbReference>
<evidence type="ECO:0000259" key="8">
    <source>
        <dbReference type="Pfam" id="PF03636"/>
    </source>
</evidence>
<dbReference type="PIRSF" id="PIRSF036289">
    <property type="entry name" value="Glycosyl_hydrolase_malt_phosph"/>
    <property type="match status" value="1"/>
</dbReference>
<dbReference type="Proteomes" id="UP000322976">
    <property type="component" value="Unassembled WGS sequence"/>
</dbReference>
<accession>A0A5D8QCP1</accession>
<dbReference type="EMBL" id="VTPS01000007">
    <property type="protein sequence ID" value="TZE82311.1"/>
    <property type="molecule type" value="Genomic_DNA"/>
</dbReference>
<feature type="binding site" evidence="5">
    <location>
        <begin position="360"/>
        <end position="361"/>
    </location>
    <ligand>
        <name>substrate</name>
    </ligand>
</feature>
<comment type="caution">
    <text evidence="9">The sequence shown here is derived from an EMBL/GenBank/DDBJ whole genome shotgun (WGS) entry which is preliminary data.</text>
</comment>
<dbReference type="Gene3D" id="2.60.420.10">
    <property type="entry name" value="Maltose phosphorylase, domain 3"/>
    <property type="match status" value="1"/>
</dbReference>
<dbReference type="InterPro" id="IPR005195">
    <property type="entry name" value="Glyco_hydro_65_M"/>
</dbReference>
<evidence type="ECO:0000256" key="1">
    <source>
        <dbReference type="ARBA" id="ARBA00006768"/>
    </source>
</evidence>
<feature type="active site" description="Proton donor" evidence="4">
    <location>
        <position position="489"/>
    </location>
</feature>
<dbReference type="SUPFAM" id="SSF48208">
    <property type="entry name" value="Six-hairpin glycosidases"/>
    <property type="match status" value="1"/>
</dbReference>
<feature type="domain" description="Glycoside hydrolase family 65 central catalytic" evidence="6">
    <location>
        <begin position="326"/>
        <end position="687"/>
    </location>
</feature>
<reference evidence="9 10" key="1">
    <citation type="submission" date="2019-08" db="EMBL/GenBank/DDBJ databases">
        <title>Calorimonas adulescens gen. nov., sp. nov., an anaerobic thermophilic bacterium from Sakhalin hot spring.</title>
        <authorList>
            <person name="Khomyakova M.A."/>
            <person name="Merkel A.Y."/>
            <person name="Novikov A."/>
            <person name="Bonch-Osmolovskaya E.A."/>
            <person name="Slobodkin A.I."/>
        </authorList>
    </citation>
    <scope>NUCLEOTIDE SEQUENCE [LARGE SCALE GENOMIC DNA]</scope>
    <source>
        <strain evidence="9 10">A05MB</strain>
    </source>
</reference>
<proteinExistence type="inferred from homology"/>
<dbReference type="InterPro" id="IPR005194">
    <property type="entry name" value="Glyco_hydro_65_C"/>
</dbReference>
<dbReference type="Gene3D" id="2.70.98.40">
    <property type="entry name" value="Glycoside hydrolase, family 65, N-terminal domain"/>
    <property type="match status" value="1"/>
</dbReference>
<feature type="domain" description="Glycoside hydrolase family 65 N-terminal" evidence="8">
    <location>
        <begin position="12"/>
        <end position="269"/>
    </location>
</feature>
<evidence type="ECO:0000259" key="6">
    <source>
        <dbReference type="Pfam" id="PF03632"/>
    </source>
</evidence>
<evidence type="ECO:0000313" key="10">
    <source>
        <dbReference type="Proteomes" id="UP000322976"/>
    </source>
</evidence>
<dbReference type="InterPro" id="IPR012341">
    <property type="entry name" value="6hp_glycosidase-like_sf"/>
</dbReference>
<keyword evidence="10" id="KW-1185">Reference proteome</keyword>
<dbReference type="InterPro" id="IPR005196">
    <property type="entry name" value="Glyco_hydro_65_N"/>
</dbReference>
<evidence type="ECO:0000256" key="2">
    <source>
        <dbReference type="ARBA" id="ARBA00022676"/>
    </source>
</evidence>
<dbReference type="GO" id="GO:0004553">
    <property type="term" value="F:hydrolase activity, hydrolyzing O-glycosyl compounds"/>
    <property type="evidence" value="ECO:0007669"/>
    <property type="project" value="TreeGrafter"/>
</dbReference>
<dbReference type="InterPro" id="IPR017045">
    <property type="entry name" value="Malt_Pase/Glycosyl_Hdrlase"/>
</dbReference>
<dbReference type="InterPro" id="IPR008928">
    <property type="entry name" value="6-hairpin_glycosidase_sf"/>
</dbReference>
<feature type="domain" description="Glycoside hydrolase family 65 C-terminal" evidence="7">
    <location>
        <begin position="696"/>
        <end position="756"/>
    </location>
</feature>
<dbReference type="Pfam" id="PF03636">
    <property type="entry name" value="Glyco_hydro_65N"/>
    <property type="match status" value="1"/>
</dbReference>
<dbReference type="InterPro" id="IPR011013">
    <property type="entry name" value="Gal_mutarotase_sf_dom"/>
</dbReference>
<dbReference type="GO" id="GO:0030246">
    <property type="term" value="F:carbohydrate binding"/>
    <property type="evidence" value="ECO:0007669"/>
    <property type="project" value="InterPro"/>
</dbReference>
<evidence type="ECO:0000256" key="5">
    <source>
        <dbReference type="PIRSR" id="PIRSR036289-51"/>
    </source>
</evidence>
<dbReference type="Gene3D" id="1.50.10.10">
    <property type="match status" value="1"/>
</dbReference>
<dbReference type="GO" id="GO:0016757">
    <property type="term" value="F:glycosyltransferase activity"/>
    <property type="evidence" value="ECO:0007669"/>
    <property type="project" value="UniProtKB-KW"/>
</dbReference>
<name>A0A5D8QCP1_9THEO</name>
<dbReference type="Pfam" id="PF03633">
    <property type="entry name" value="Glyco_hydro_65C"/>
    <property type="match status" value="1"/>
</dbReference>
<protein>
    <submittedName>
        <fullName evidence="9">Glycoside hydrolase family 65 protein</fullName>
    </submittedName>
</protein>
<feature type="binding site" evidence="5">
    <location>
        <begin position="599"/>
        <end position="600"/>
    </location>
    <ligand>
        <name>substrate</name>
    </ligand>
</feature>
<keyword evidence="9" id="KW-0378">Hydrolase</keyword>
<evidence type="ECO:0000313" key="9">
    <source>
        <dbReference type="EMBL" id="TZE82311.1"/>
    </source>
</evidence>
<keyword evidence="2" id="KW-0328">Glycosyltransferase</keyword>
<dbReference type="GO" id="GO:0005975">
    <property type="term" value="P:carbohydrate metabolic process"/>
    <property type="evidence" value="ECO:0007669"/>
    <property type="project" value="InterPro"/>
</dbReference>
<dbReference type="RefSeq" id="WP_149545074.1">
    <property type="nucleotide sequence ID" value="NZ_VTPS01000007.1"/>
</dbReference>
<evidence type="ECO:0000259" key="7">
    <source>
        <dbReference type="Pfam" id="PF03633"/>
    </source>
</evidence>
<dbReference type="InterPro" id="IPR037018">
    <property type="entry name" value="GH65_N"/>
</dbReference>
<dbReference type="PANTHER" id="PTHR11051:SF8">
    <property type="entry name" value="PROTEIN-GLUCOSYLGALACTOSYLHYDROXYLYSINE GLUCOSIDASE"/>
    <property type="match status" value="1"/>
</dbReference>
<dbReference type="AlphaFoldDB" id="A0A5D8QCP1"/>
<dbReference type="Pfam" id="PF03632">
    <property type="entry name" value="Glyco_hydro_65m"/>
    <property type="match status" value="1"/>
</dbReference>
<evidence type="ECO:0000256" key="3">
    <source>
        <dbReference type="ARBA" id="ARBA00022679"/>
    </source>
</evidence>
<keyword evidence="3" id="KW-0808">Transferase</keyword>
<dbReference type="PANTHER" id="PTHR11051">
    <property type="entry name" value="GLYCOSYL HYDROLASE-RELATED"/>
    <property type="match status" value="1"/>
</dbReference>
<gene>
    <name evidence="9" type="ORF">FWJ32_06060</name>
</gene>